<dbReference type="Proteomes" id="UP000245466">
    <property type="component" value="Unassembled WGS sequence"/>
</dbReference>
<evidence type="ECO:0000313" key="2">
    <source>
        <dbReference type="Proteomes" id="UP000245466"/>
    </source>
</evidence>
<gene>
    <name evidence="1" type="ORF">C8E01_104176</name>
</gene>
<reference evidence="1 2" key="1">
    <citation type="submission" date="2018-04" db="EMBL/GenBank/DDBJ databases">
        <title>Genomic Encyclopedia of Type Strains, Phase IV (KMG-IV): sequencing the most valuable type-strain genomes for metagenomic binning, comparative biology and taxonomic classification.</title>
        <authorList>
            <person name="Goeker M."/>
        </authorList>
    </citation>
    <scope>NUCLEOTIDE SEQUENCE [LARGE SCALE GENOMIC DNA]</scope>
    <source>
        <strain evidence="1 2">DSM 100231</strain>
    </source>
</reference>
<sequence>MHPYHPNMRLNRHLTTTLACLLGLLSAGCIGNKYTHSLQQVPPPAGSPTAIPASNDSTITVAVGEHYGRGWLHTFFYGKHYRPAWTTPVEFKVLDLGTAKGGLKPTQQGGSRQTMNLRLEASDGKEYVLRSVDKDPATALPKKWQQSYAANIIRDATSATHPYAALVLPPMAEAIGIHHTKPELVYIPHDPRLGEYLENFGGMVALLEIRPNDNLSDEPGMGNSENIKSTRAMLKDRFFDNDSHLDARYYLRARLFDMLIGDWSRHEGNWRWAQYKQDGVKVYQAVPRDRDNVFYKLNDAIIPWIFMRTGLKKHFRTYSDNLSNLDDLNRSGRNLDETILAGLTYQDWVEVADSVSSELTDEVIEQSFRQMPDNIYKLTATPIMSKLKSRRNKLGKSIRKYYKELMREAIVTGSDKHERFEVEVLSANEVRVQAYKINKDGEDKRQLFDRVFQAADTKEIHLYGLNGDDEFIVKGQGKSKIKIRIWGGAGEDGYTVKGPKPMARRIRIEDTEYRNFYDLSKGTRQKTQQNPNANQYDAEGWLLRYYLD</sequence>
<protein>
    <submittedName>
        <fullName evidence="1">Uncharacterized protein</fullName>
    </submittedName>
</protein>
<organism evidence="1 2">
    <name type="scientific">Pontibacter virosus</name>
    <dbReference type="NCBI Taxonomy" id="1765052"/>
    <lineage>
        <taxon>Bacteria</taxon>
        <taxon>Pseudomonadati</taxon>
        <taxon>Bacteroidota</taxon>
        <taxon>Cytophagia</taxon>
        <taxon>Cytophagales</taxon>
        <taxon>Hymenobacteraceae</taxon>
        <taxon>Pontibacter</taxon>
    </lineage>
</organism>
<evidence type="ECO:0000313" key="1">
    <source>
        <dbReference type="EMBL" id="PVY41804.1"/>
    </source>
</evidence>
<dbReference type="EMBL" id="QEKI01000004">
    <property type="protein sequence ID" value="PVY41804.1"/>
    <property type="molecule type" value="Genomic_DNA"/>
</dbReference>
<dbReference type="AlphaFoldDB" id="A0A2U1AZD8"/>
<keyword evidence="2" id="KW-1185">Reference proteome</keyword>
<dbReference type="RefSeq" id="WP_116542850.1">
    <property type="nucleotide sequence ID" value="NZ_QEKI01000004.1"/>
</dbReference>
<name>A0A2U1AZD8_9BACT</name>
<dbReference type="OrthoDB" id="333971at2"/>
<accession>A0A2U1AZD8</accession>
<comment type="caution">
    <text evidence="1">The sequence shown here is derived from an EMBL/GenBank/DDBJ whole genome shotgun (WGS) entry which is preliminary data.</text>
</comment>
<proteinExistence type="predicted"/>